<comment type="caution">
    <text evidence="1">The sequence shown here is derived from an EMBL/GenBank/DDBJ whole genome shotgun (WGS) entry which is preliminary data.</text>
</comment>
<organism evidence="1 2">
    <name type="scientific">Cylicocyclus nassatus</name>
    <name type="common">Nematode worm</name>
    <dbReference type="NCBI Taxonomy" id="53992"/>
    <lineage>
        <taxon>Eukaryota</taxon>
        <taxon>Metazoa</taxon>
        <taxon>Ecdysozoa</taxon>
        <taxon>Nematoda</taxon>
        <taxon>Chromadorea</taxon>
        <taxon>Rhabditida</taxon>
        <taxon>Rhabditina</taxon>
        <taxon>Rhabditomorpha</taxon>
        <taxon>Strongyloidea</taxon>
        <taxon>Strongylidae</taxon>
        <taxon>Cylicocyclus</taxon>
    </lineage>
</organism>
<keyword evidence="2" id="KW-1185">Reference proteome</keyword>
<accession>A0AA36HEF1</accession>
<name>A0AA36HEF1_CYLNA</name>
<gene>
    <name evidence="1" type="ORF">CYNAS_LOCUS20713</name>
</gene>
<sequence length="69" mass="8263">MLEETEEIPRLKKRLSNDALIRLLMRTQHNVFATKRDEKRADFDRRSLDDDIATCFLSPAQCMRPRSRR</sequence>
<protein>
    <submittedName>
        <fullName evidence="1">Uncharacterized protein</fullName>
    </submittedName>
</protein>
<dbReference type="AlphaFoldDB" id="A0AA36HEF1"/>
<dbReference type="Proteomes" id="UP001176961">
    <property type="component" value="Unassembled WGS sequence"/>
</dbReference>
<evidence type="ECO:0000313" key="2">
    <source>
        <dbReference type="Proteomes" id="UP001176961"/>
    </source>
</evidence>
<dbReference type="EMBL" id="CATQJL010000326">
    <property type="protein sequence ID" value="CAJ0608730.1"/>
    <property type="molecule type" value="Genomic_DNA"/>
</dbReference>
<proteinExistence type="predicted"/>
<reference evidence="1" key="1">
    <citation type="submission" date="2023-07" db="EMBL/GenBank/DDBJ databases">
        <authorList>
            <consortium name="CYATHOMIX"/>
        </authorList>
    </citation>
    <scope>NUCLEOTIDE SEQUENCE</scope>
    <source>
        <strain evidence="1">N/A</strain>
    </source>
</reference>
<evidence type="ECO:0000313" key="1">
    <source>
        <dbReference type="EMBL" id="CAJ0608730.1"/>
    </source>
</evidence>